<feature type="compositionally biased region" description="Acidic residues" evidence="6">
    <location>
        <begin position="643"/>
        <end position="654"/>
    </location>
</feature>
<dbReference type="InterPro" id="IPR036236">
    <property type="entry name" value="Znf_C2H2_sf"/>
</dbReference>
<evidence type="ECO:0000256" key="5">
    <source>
        <dbReference type="PROSITE-ProRule" id="PRU00042"/>
    </source>
</evidence>
<dbReference type="InterPro" id="IPR013087">
    <property type="entry name" value="Znf_C2H2_type"/>
</dbReference>
<evidence type="ECO:0000256" key="2">
    <source>
        <dbReference type="ARBA" id="ARBA00022737"/>
    </source>
</evidence>
<evidence type="ECO:0000256" key="6">
    <source>
        <dbReference type="SAM" id="MobiDB-lite"/>
    </source>
</evidence>
<evidence type="ECO:0000259" key="7">
    <source>
        <dbReference type="PROSITE" id="PS50157"/>
    </source>
</evidence>
<evidence type="ECO:0000313" key="8">
    <source>
        <dbReference type="EMBL" id="CAJ2002134.1"/>
    </source>
</evidence>
<keyword evidence="3 5" id="KW-0863">Zinc-finger</keyword>
<comment type="caution">
    <text evidence="8">The sequence shown here is derived from an EMBL/GenBank/DDBJ whole genome shotgun (WGS) entry which is preliminary data.</text>
</comment>
<keyword evidence="4" id="KW-0862">Zinc</keyword>
<dbReference type="PROSITE" id="PS00028">
    <property type="entry name" value="ZINC_FINGER_C2H2_1"/>
    <property type="match status" value="2"/>
</dbReference>
<dbReference type="Proteomes" id="UP001642380">
    <property type="component" value="Unassembled WGS sequence"/>
</dbReference>
<proteinExistence type="predicted"/>
<evidence type="ECO:0000256" key="1">
    <source>
        <dbReference type="ARBA" id="ARBA00022723"/>
    </source>
</evidence>
<feature type="region of interest" description="Disordered" evidence="6">
    <location>
        <begin position="63"/>
        <end position="89"/>
    </location>
</feature>
<keyword evidence="2" id="KW-0677">Repeat</keyword>
<dbReference type="PANTHER" id="PTHR16515">
    <property type="entry name" value="PR DOMAIN ZINC FINGER PROTEIN"/>
    <property type="match status" value="1"/>
</dbReference>
<dbReference type="PROSITE" id="PS50157">
    <property type="entry name" value="ZINC_FINGER_C2H2_2"/>
    <property type="match status" value="1"/>
</dbReference>
<evidence type="ECO:0000256" key="3">
    <source>
        <dbReference type="ARBA" id="ARBA00022771"/>
    </source>
</evidence>
<evidence type="ECO:0000256" key="4">
    <source>
        <dbReference type="ARBA" id="ARBA00022833"/>
    </source>
</evidence>
<protein>
    <submittedName>
        <fullName evidence="8">JmjC domain-containing protein (JMJD)</fullName>
    </submittedName>
</protein>
<feature type="domain" description="C2H2-type" evidence="7">
    <location>
        <begin position="487"/>
        <end position="515"/>
    </location>
</feature>
<dbReference type="SUPFAM" id="SSF57667">
    <property type="entry name" value="beta-beta-alpha zinc fingers"/>
    <property type="match status" value="1"/>
</dbReference>
<keyword evidence="9" id="KW-1185">Reference proteome</keyword>
<dbReference type="Gene3D" id="3.30.160.60">
    <property type="entry name" value="Classic Zinc Finger"/>
    <property type="match status" value="1"/>
</dbReference>
<dbReference type="EMBL" id="CAUOPR010000001">
    <property type="protein sequence ID" value="CAJ2002134.1"/>
    <property type="molecule type" value="Genomic_DNA"/>
</dbReference>
<dbReference type="GO" id="GO:0008270">
    <property type="term" value="F:zinc ion binding"/>
    <property type="evidence" value="ECO:0007669"/>
    <property type="project" value="UniProtKB-KW"/>
</dbReference>
<organism evidence="8 9">
    <name type="scientific">Cotesia congregata filamentous virus 1</name>
    <dbReference type="NCBI Taxonomy" id="3064291"/>
    <lineage>
        <taxon>Viruses</taxon>
        <taxon>Viruses incertae sedis</taxon>
        <taxon>Naldaviricetes</taxon>
        <taxon>Lefavirales</taxon>
        <taxon>Filamentoviridae</taxon>
        <taxon>Betafilamentovirus</taxon>
        <taxon>Betafilamentovirus cocongregatae</taxon>
    </lineage>
</organism>
<dbReference type="PANTHER" id="PTHR16515:SF49">
    <property type="entry name" value="GASTRULA ZINC FINGER PROTEIN XLCGF49.1-LIKE-RELATED"/>
    <property type="match status" value="1"/>
</dbReference>
<sequence>MNTDRELSMAIASVVGDISTNDNGAAAATYEAVAAATIENEVAIEETPLKETNEEAAVIEADHTESAQEPVPNNERSVENENTSNNEPEIHPTIVSVEKAAGNEEVWTRLFKTKHSFRNMTIYKKIELDTFINTIYKRSTNITLSFAKKNYPVKRWAVENLNNVFAKSVMGAFPDRIFKFNDDNRVNMVSLTQPRVTGECVDLTYSTQSAIKPVNLEELNKLSVVSMEKHKKLLNKLCMPASLLTEDKKKFNEPITMDEATVAFYKRVHRIFQEAVAVNQTKARKMLHVSAKLGDLKKKWNFDDATEPAAVVGPTPPETCLIVWLLNSPDINNKSLLISKLEYNQHFFLFAPQLAARQTNDFILMISGGARIYIMVDYEFFAKLQQIQPPDSGTHVLFYLTALEKNNIPYDLYVQRPGTLVIIKKNVYYNTVDIGDNIYEHVHHPDVDQALLFQLECSVNKQVLNTIEEAGVQNVYTIRRYNPELRTVCSVCNKRFLTNLQLNNHITRLHDRNTQACRYCDSQFSDANKLLIHELRHQVETTDCLICNKPGDNNKSWLSHVKAKHRITITASAHLSSKQWLEDYLRLAVAVRDIKNMGKKMELFKLLGTEEFQEKLDQTAAASDDDEEEEEPPTKKKKVINDTVDDDEDDDEEPERAVQIKTRHKCMKCKKNINALGFDRHVFRCVGASCPFCGALFFSEKTCNNHIPKCKKNV</sequence>
<reference evidence="8 9" key="1">
    <citation type="submission" date="2024-01" db="EMBL/GenBank/DDBJ databases">
        <authorList>
            <person name="Guinet B."/>
        </authorList>
    </citation>
    <scope>NUCLEOTIDE SEQUENCE [LARGE SCALE GENOMIC DNA]</scope>
</reference>
<gene>
    <name evidence="8" type="ORF">CCFV1_ORF088</name>
</gene>
<feature type="region of interest" description="Disordered" evidence="6">
    <location>
        <begin position="617"/>
        <end position="657"/>
    </location>
</feature>
<dbReference type="InterPro" id="IPR050331">
    <property type="entry name" value="Zinc_finger"/>
</dbReference>
<evidence type="ECO:0000313" key="9">
    <source>
        <dbReference type="Proteomes" id="UP001642380"/>
    </source>
</evidence>
<dbReference type="SMART" id="SM00355">
    <property type="entry name" value="ZnF_C2H2"/>
    <property type="match status" value="3"/>
</dbReference>
<name>A0ABC8QKS4_9VIRU</name>
<keyword evidence="1" id="KW-0479">Metal-binding</keyword>
<accession>A0ABC8QKS4</accession>